<dbReference type="PANTHER" id="PTHR44936">
    <property type="entry name" value="SENSOR PROTEIN CREC"/>
    <property type="match status" value="1"/>
</dbReference>
<dbReference type="Pfam" id="PF02518">
    <property type="entry name" value="HATPase_c"/>
    <property type="match status" value="1"/>
</dbReference>
<sequence>MRDATTVERVAGAIRGDGSGTVGRRVDEGVVRLAAAAVVSLTGAVLAVPNAVGFARAEGLAGAVLATVGTVVCVGLVVAGVVLYRSEFTGGNLLRIAGWNLLGLVVLGTVMGLHAVASGLAATAGAGTFLIGNLLAVGAAAHVIIGVFDVQRVRAGQLAGERRKLAVLGRVLRHNLRNDVTVIDGHAARAKDRLGPSPAARSTADGGVTDGEEPEAHESAATDGSRAAAVADAVESMDVVAARADRLGGYADATGRILRAYDNPVADGDTVDLAAVVAETVDAAADRYPDARVSASVPASAPVRGDVRVGRAVAELVENACEHAGERPTVEVTVERGDRTTTVVVADDGDGIPPAERATVFEDADITQTTHGTGLGLWTVRAAVDSCGGRLEVEGSTVRVTLPSAPA</sequence>
<dbReference type="EC" id="2.7.13.3" evidence="2"/>
<dbReference type="InterPro" id="IPR003594">
    <property type="entry name" value="HATPase_dom"/>
</dbReference>
<evidence type="ECO:0000256" key="5">
    <source>
        <dbReference type="ARBA" id="ARBA00022777"/>
    </source>
</evidence>
<dbReference type="InterPro" id="IPR004358">
    <property type="entry name" value="Sig_transdc_His_kin-like_C"/>
</dbReference>
<evidence type="ECO:0000256" key="1">
    <source>
        <dbReference type="ARBA" id="ARBA00000085"/>
    </source>
</evidence>
<keyword evidence="11" id="KW-1185">Reference proteome</keyword>
<reference evidence="10 11" key="1">
    <citation type="journal article" date="2019" name="Int. J. Syst. Evol. Microbiol.">
        <title>The Global Catalogue of Microorganisms (GCM) 10K type strain sequencing project: providing services to taxonomists for standard genome sequencing and annotation.</title>
        <authorList>
            <consortium name="The Broad Institute Genomics Platform"/>
            <consortium name="The Broad Institute Genome Sequencing Center for Infectious Disease"/>
            <person name="Wu L."/>
            <person name="Ma J."/>
        </authorList>
    </citation>
    <scope>NUCLEOTIDE SEQUENCE [LARGE SCALE GENOMIC DNA]</scope>
    <source>
        <strain evidence="10 11">DT31</strain>
    </source>
</reference>
<dbReference type="GO" id="GO:0005524">
    <property type="term" value="F:ATP binding"/>
    <property type="evidence" value="ECO:0007669"/>
    <property type="project" value="UniProtKB-KW"/>
</dbReference>
<keyword evidence="8" id="KW-0812">Transmembrane</keyword>
<feature type="transmembrane region" description="Helical" evidence="8">
    <location>
        <begin position="29"/>
        <end position="48"/>
    </location>
</feature>
<accession>A0ABD5WIL3</accession>
<feature type="transmembrane region" description="Helical" evidence="8">
    <location>
        <begin position="129"/>
        <end position="148"/>
    </location>
</feature>
<name>A0ABD5WIL3_9EURY</name>
<keyword evidence="4" id="KW-0547">Nucleotide-binding</keyword>
<evidence type="ECO:0000256" key="8">
    <source>
        <dbReference type="SAM" id="Phobius"/>
    </source>
</evidence>
<dbReference type="Gene3D" id="3.30.565.10">
    <property type="entry name" value="Histidine kinase-like ATPase, C-terminal domain"/>
    <property type="match status" value="1"/>
</dbReference>
<dbReference type="CDD" id="cd00075">
    <property type="entry name" value="HATPase"/>
    <property type="match status" value="1"/>
</dbReference>
<feature type="transmembrane region" description="Helical" evidence="8">
    <location>
        <begin position="60"/>
        <end position="84"/>
    </location>
</feature>
<dbReference type="EMBL" id="JBHTAH010000024">
    <property type="protein sequence ID" value="MFC7071395.1"/>
    <property type="molecule type" value="Genomic_DNA"/>
</dbReference>
<dbReference type="PANTHER" id="PTHR44936:SF10">
    <property type="entry name" value="SENSOR PROTEIN RSTB"/>
    <property type="match status" value="1"/>
</dbReference>
<dbReference type="SMART" id="SM00387">
    <property type="entry name" value="HATPase_c"/>
    <property type="match status" value="1"/>
</dbReference>
<keyword evidence="5 10" id="KW-0418">Kinase</keyword>
<evidence type="ECO:0000256" key="3">
    <source>
        <dbReference type="ARBA" id="ARBA00022679"/>
    </source>
</evidence>
<comment type="caution">
    <text evidence="10">The sequence shown here is derived from an EMBL/GenBank/DDBJ whole genome shotgun (WGS) entry which is preliminary data.</text>
</comment>
<organism evidence="10 11">
    <name type="scientific">Halobaculum lipolyticum</name>
    <dbReference type="NCBI Taxonomy" id="3032001"/>
    <lineage>
        <taxon>Archaea</taxon>
        <taxon>Methanobacteriati</taxon>
        <taxon>Methanobacteriota</taxon>
        <taxon>Stenosarchaea group</taxon>
        <taxon>Halobacteria</taxon>
        <taxon>Halobacteriales</taxon>
        <taxon>Haloferacaceae</taxon>
        <taxon>Halobaculum</taxon>
    </lineage>
</organism>
<feature type="region of interest" description="Disordered" evidence="7">
    <location>
        <begin position="191"/>
        <end position="226"/>
    </location>
</feature>
<dbReference type="GO" id="GO:0004673">
    <property type="term" value="F:protein histidine kinase activity"/>
    <property type="evidence" value="ECO:0007669"/>
    <property type="project" value="UniProtKB-EC"/>
</dbReference>
<proteinExistence type="predicted"/>
<dbReference type="PRINTS" id="PR00344">
    <property type="entry name" value="BCTRLSENSOR"/>
</dbReference>
<gene>
    <name evidence="10" type="ORF">ACFQL9_17255</name>
</gene>
<dbReference type="InterPro" id="IPR050980">
    <property type="entry name" value="2C_sensor_his_kinase"/>
</dbReference>
<keyword evidence="6" id="KW-0067">ATP-binding</keyword>
<feature type="domain" description="Histidine kinase" evidence="9">
    <location>
        <begin position="308"/>
        <end position="406"/>
    </location>
</feature>
<protein>
    <recommendedName>
        <fullName evidence="2">histidine kinase</fullName>
        <ecNumber evidence="2">2.7.13.3</ecNumber>
    </recommendedName>
</protein>
<evidence type="ECO:0000313" key="11">
    <source>
        <dbReference type="Proteomes" id="UP001596461"/>
    </source>
</evidence>
<evidence type="ECO:0000256" key="4">
    <source>
        <dbReference type="ARBA" id="ARBA00022741"/>
    </source>
</evidence>
<dbReference type="AlphaFoldDB" id="A0ABD5WIL3"/>
<comment type="catalytic activity">
    <reaction evidence="1">
        <text>ATP + protein L-histidine = ADP + protein N-phospho-L-histidine.</text>
        <dbReference type="EC" id="2.7.13.3"/>
    </reaction>
</comment>
<keyword evidence="8" id="KW-1133">Transmembrane helix</keyword>
<dbReference type="GeneID" id="81124416"/>
<dbReference type="RefSeq" id="WP_284032556.1">
    <property type="nucleotide sequence ID" value="NZ_CP126154.1"/>
</dbReference>
<keyword evidence="8" id="KW-0472">Membrane</keyword>
<dbReference type="InterPro" id="IPR036890">
    <property type="entry name" value="HATPase_C_sf"/>
</dbReference>
<dbReference type="PROSITE" id="PS50109">
    <property type="entry name" value="HIS_KIN"/>
    <property type="match status" value="1"/>
</dbReference>
<evidence type="ECO:0000256" key="6">
    <source>
        <dbReference type="ARBA" id="ARBA00022840"/>
    </source>
</evidence>
<evidence type="ECO:0000259" key="9">
    <source>
        <dbReference type="PROSITE" id="PS50109"/>
    </source>
</evidence>
<evidence type="ECO:0000256" key="2">
    <source>
        <dbReference type="ARBA" id="ARBA00012438"/>
    </source>
</evidence>
<feature type="transmembrane region" description="Helical" evidence="8">
    <location>
        <begin position="96"/>
        <end position="117"/>
    </location>
</feature>
<dbReference type="InterPro" id="IPR005467">
    <property type="entry name" value="His_kinase_dom"/>
</dbReference>
<evidence type="ECO:0000256" key="7">
    <source>
        <dbReference type="SAM" id="MobiDB-lite"/>
    </source>
</evidence>
<evidence type="ECO:0000313" key="10">
    <source>
        <dbReference type="EMBL" id="MFC7071395.1"/>
    </source>
</evidence>
<keyword evidence="3" id="KW-0808">Transferase</keyword>
<dbReference type="Proteomes" id="UP001596461">
    <property type="component" value="Unassembled WGS sequence"/>
</dbReference>
<dbReference type="SUPFAM" id="SSF55874">
    <property type="entry name" value="ATPase domain of HSP90 chaperone/DNA topoisomerase II/histidine kinase"/>
    <property type="match status" value="1"/>
</dbReference>